<dbReference type="NCBIfam" id="NF006567">
    <property type="entry name" value="PRK09077.1"/>
    <property type="match status" value="1"/>
</dbReference>
<dbReference type="EMBL" id="JACWUN010000001">
    <property type="protein sequence ID" value="MBD1399128.1"/>
    <property type="molecule type" value="Genomic_DNA"/>
</dbReference>
<evidence type="ECO:0000256" key="7">
    <source>
        <dbReference type="ARBA" id="ARBA00022827"/>
    </source>
</evidence>
<feature type="domain" description="FAD-dependent oxidoreductase 2 FAD-binding" evidence="13">
    <location>
        <begin position="6"/>
        <end position="386"/>
    </location>
</feature>
<evidence type="ECO:0000256" key="9">
    <source>
        <dbReference type="ARBA" id="ARBA00048305"/>
    </source>
</evidence>
<feature type="active site" description="Proton acceptor" evidence="11">
    <location>
        <position position="284"/>
    </location>
</feature>
<dbReference type="PRINTS" id="PR00368">
    <property type="entry name" value="FADPNR"/>
</dbReference>
<dbReference type="NCBIfam" id="TIGR00551">
    <property type="entry name" value="nadB"/>
    <property type="match status" value="1"/>
</dbReference>
<evidence type="ECO:0000259" key="14">
    <source>
        <dbReference type="Pfam" id="PF02910"/>
    </source>
</evidence>
<comment type="similarity">
    <text evidence="3 12">Belongs to the FAD-dependent oxidoreductase 2 family. NadB subfamily.</text>
</comment>
<dbReference type="InterPro" id="IPR037099">
    <property type="entry name" value="Fum_R/Succ_DH_flav-like_C_sf"/>
</dbReference>
<evidence type="ECO:0000256" key="11">
    <source>
        <dbReference type="PIRSR" id="PIRSR000171-1"/>
    </source>
</evidence>
<dbReference type="GO" id="GO:0008734">
    <property type="term" value="F:L-aspartate oxidase activity"/>
    <property type="evidence" value="ECO:0007669"/>
    <property type="project" value="UniProtKB-UniRule"/>
</dbReference>
<organism evidence="15 16">
    <name type="scientific">Pelovirga terrestris</name>
    <dbReference type="NCBI Taxonomy" id="2771352"/>
    <lineage>
        <taxon>Bacteria</taxon>
        <taxon>Pseudomonadati</taxon>
        <taxon>Thermodesulfobacteriota</taxon>
        <taxon>Desulfuromonadia</taxon>
        <taxon>Geobacterales</taxon>
        <taxon>Geobacteraceae</taxon>
        <taxon>Pelovirga</taxon>
    </lineage>
</organism>
<dbReference type="PANTHER" id="PTHR42716">
    <property type="entry name" value="L-ASPARTATE OXIDASE"/>
    <property type="match status" value="1"/>
</dbReference>
<comment type="subcellular location">
    <subcellularLocation>
        <location evidence="12">Cytoplasm</location>
    </subcellularLocation>
</comment>
<dbReference type="AlphaFoldDB" id="A0A8J6QLI8"/>
<gene>
    <name evidence="15" type="primary">nadB</name>
    <name evidence="15" type="ORF">ICT70_00405</name>
</gene>
<dbReference type="InterPro" id="IPR036188">
    <property type="entry name" value="FAD/NAD-bd_sf"/>
</dbReference>
<name>A0A8J6QLI8_9BACT</name>
<keyword evidence="6 12" id="KW-0662">Pyridine nucleotide biosynthesis</keyword>
<dbReference type="InterPro" id="IPR015939">
    <property type="entry name" value="Fum_Rdtase/Succ_DH_flav-like_C"/>
</dbReference>
<keyword evidence="16" id="KW-1185">Reference proteome</keyword>
<keyword evidence="7 12" id="KW-0274">FAD</keyword>
<dbReference type="PANTHER" id="PTHR42716:SF2">
    <property type="entry name" value="L-ASPARTATE OXIDASE, CHLOROPLASTIC"/>
    <property type="match status" value="1"/>
</dbReference>
<dbReference type="Gene3D" id="3.90.700.10">
    <property type="entry name" value="Succinate dehydrogenase/fumarate reductase flavoprotein, catalytic domain"/>
    <property type="match status" value="1"/>
</dbReference>
<dbReference type="Pfam" id="PF00890">
    <property type="entry name" value="FAD_binding_2"/>
    <property type="match status" value="1"/>
</dbReference>
<dbReference type="InterPro" id="IPR003953">
    <property type="entry name" value="FAD-dep_OxRdtase_2_FAD-bd"/>
</dbReference>
<evidence type="ECO:0000256" key="8">
    <source>
        <dbReference type="ARBA" id="ARBA00023002"/>
    </source>
</evidence>
<dbReference type="FunFam" id="3.90.700.10:FF:000002">
    <property type="entry name" value="L-aspartate oxidase"/>
    <property type="match status" value="1"/>
</dbReference>
<dbReference type="Gene3D" id="1.20.58.100">
    <property type="entry name" value="Fumarate reductase/succinate dehydrogenase flavoprotein-like, C-terminal domain"/>
    <property type="match status" value="1"/>
</dbReference>
<dbReference type="RefSeq" id="WP_191153407.1">
    <property type="nucleotide sequence ID" value="NZ_JACWUN010000001.1"/>
</dbReference>
<dbReference type="SUPFAM" id="SSF46977">
    <property type="entry name" value="Succinate dehydrogenase/fumarate reductase flavoprotein C-terminal domain"/>
    <property type="match status" value="1"/>
</dbReference>
<evidence type="ECO:0000313" key="15">
    <source>
        <dbReference type="EMBL" id="MBD1399128.1"/>
    </source>
</evidence>
<keyword evidence="5 12" id="KW-0285">Flavoprotein</keyword>
<comment type="catalytic activity">
    <reaction evidence="9">
        <text>L-aspartate + O2 = iminosuccinate + H2O2</text>
        <dbReference type="Rhea" id="RHEA:25876"/>
        <dbReference type="ChEBI" id="CHEBI:15379"/>
        <dbReference type="ChEBI" id="CHEBI:16240"/>
        <dbReference type="ChEBI" id="CHEBI:29991"/>
        <dbReference type="ChEBI" id="CHEBI:77875"/>
        <dbReference type="EC" id="1.4.3.16"/>
    </reaction>
    <physiologicalReaction direction="left-to-right" evidence="9">
        <dbReference type="Rhea" id="RHEA:25877"/>
    </physiologicalReaction>
</comment>
<comment type="function">
    <text evidence="12">Catalyzes the oxidation of L-aspartate to iminoaspartate.</text>
</comment>
<dbReference type="GO" id="GO:0005737">
    <property type="term" value="C:cytoplasm"/>
    <property type="evidence" value="ECO:0007669"/>
    <property type="project" value="UniProtKB-SubCell"/>
</dbReference>
<dbReference type="SUPFAM" id="SSF51905">
    <property type="entry name" value="FAD/NAD(P)-binding domain"/>
    <property type="match status" value="1"/>
</dbReference>
<dbReference type="Pfam" id="PF02910">
    <property type="entry name" value="Succ_DH_flav_C"/>
    <property type="match status" value="1"/>
</dbReference>
<dbReference type="Gene3D" id="3.50.50.60">
    <property type="entry name" value="FAD/NAD(P)-binding domain"/>
    <property type="match status" value="1"/>
</dbReference>
<evidence type="ECO:0000256" key="2">
    <source>
        <dbReference type="ARBA" id="ARBA00004950"/>
    </source>
</evidence>
<dbReference type="InterPro" id="IPR027477">
    <property type="entry name" value="Succ_DH/fumarate_Rdtase_cat_sf"/>
</dbReference>
<evidence type="ECO:0000256" key="10">
    <source>
        <dbReference type="NCBIfam" id="TIGR00551"/>
    </source>
</evidence>
<dbReference type="Proteomes" id="UP000632828">
    <property type="component" value="Unassembled WGS sequence"/>
</dbReference>
<protein>
    <recommendedName>
        <fullName evidence="4 10">L-aspartate oxidase</fullName>
        <ecNumber evidence="4 10">1.4.3.16</ecNumber>
    </recommendedName>
</protein>
<evidence type="ECO:0000256" key="4">
    <source>
        <dbReference type="ARBA" id="ARBA00012173"/>
    </source>
</evidence>
<comment type="caution">
    <text evidence="15">The sequence shown here is derived from an EMBL/GenBank/DDBJ whole genome shotgun (WGS) entry which is preliminary data.</text>
</comment>
<evidence type="ECO:0000259" key="13">
    <source>
        <dbReference type="Pfam" id="PF00890"/>
    </source>
</evidence>
<comment type="cofactor">
    <cofactor evidence="1 12">
        <name>FAD</name>
        <dbReference type="ChEBI" id="CHEBI:57692"/>
    </cofactor>
</comment>
<comment type="pathway">
    <text evidence="2 12">Cofactor biosynthesis; NAD(+) biosynthesis; iminoaspartate from L-aspartate (oxidase route): step 1/1.</text>
</comment>
<dbReference type="GO" id="GO:0034628">
    <property type="term" value="P:'de novo' NAD+ biosynthetic process from L-aspartate"/>
    <property type="evidence" value="ECO:0007669"/>
    <property type="project" value="TreeGrafter"/>
</dbReference>
<dbReference type="UniPathway" id="UPA00253">
    <property type="reaction ID" value="UER00326"/>
</dbReference>
<dbReference type="FunFam" id="1.20.58.100:FF:000002">
    <property type="entry name" value="L-aspartate oxidase"/>
    <property type="match status" value="1"/>
</dbReference>
<dbReference type="EC" id="1.4.3.16" evidence="4 10"/>
<dbReference type="PIRSF" id="PIRSF000171">
    <property type="entry name" value="SDHA_APRA_LASPO"/>
    <property type="match status" value="1"/>
</dbReference>
<accession>A0A8J6QLI8</accession>
<evidence type="ECO:0000313" key="16">
    <source>
        <dbReference type="Proteomes" id="UP000632828"/>
    </source>
</evidence>
<evidence type="ECO:0000256" key="1">
    <source>
        <dbReference type="ARBA" id="ARBA00001974"/>
    </source>
</evidence>
<evidence type="ECO:0000256" key="5">
    <source>
        <dbReference type="ARBA" id="ARBA00022630"/>
    </source>
</evidence>
<reference evidence="15" key="1">
    <citation type="submission" date="2020-09" db="EMBL/GenBank/DDBJ databases">
        <title>Pelobacter alkaliphilus sp. nov., a novel anaerobic arsenate-reducing bacterium from terrestrial mud volcano.</title>
        <authorList>
            <person name="Khomyakova M.A."/>
            <person name="Merkel A.Y."/>
            <person name="Slobodkin A.I."/>
        </authorList>
    </citation>
    <scope>NUCLEOTIDE SEQUENCE</scope>
    <source>
        <strain evidence="15">M08fum</strain>
    </source>
</reference>
<evidence type="ECO:0000256" key="3">
    <source>
        <dbReference type="ARBA" id="ARBA00008562"/>
    </source>
</evidence>
<proteinExistence type="inferred from homology"/>
<dbReference type="InterPro" id="IPR005288">
    <property type="entry name" value="NadB"/>
</dbReference>
<dbReference type="SUPFAM" id="SSF56425">
    <property type="entry name" value="Succinate dehydrogenase/fumarate reductase flavoprotein, catalytic domain"/>
    <property type="match status" value="1"/>
</dbReference>
<evidence type="ECO:0000256" key="6">
    <source>
        <dbReference type="ARBA" id="ARBA00022642"/>
    </source>
</evidence>
<sequence>MKIVSDFLVIGTGIAGLTYALKVADRGTVALVTKRDIDVTATQLAQGGIASVFSTEDSFADHARDTIVAGSYLSHPDIVDLVISSGPKSIQALIDWGVNFSRNDNQQYDLTREGGHSFRRILHAKDSTGREIERALVEAVMRHPNIILYQHHIAVDLITSAKIGLACSTKNHCLGAYVLDKNSNTVITFEARFTALATGGAGKVYLYTCNPDIATGDGVAIGWRAGAHVANMEFMQFHPTTLYHPHAKSFLISEAVRGEGAILRRADGYAFMADYHPLKDLAPRDIVARAIDNEMKKHGDDCVFLDITHKSTEYIIDHFPMIHETCLGYGIDMKVEPIPVVPAAHYLCGGLQSDAHGETNITNLFAIGEVACTGLHGANRLASNSLLEGVVFADRAAAICLSRLEQTPTPPAVIPAWDSGDATDSDEEVIVAHNWDEIRRCMWNYVGIVRSDKRLQRAMNRIKLIQREINEYYWNFLLTSDLIELRNITTVARLIVQSALMRKESRGLHYTIDYPEKDDERFLHDTVIRGLNQPIKESRRQIVTANK</sequence>
<evidence type="ECO:0000256" key="12">
    <source>
        <dbReference type="RuleBase" id="RU362049"/>
    </source>
</evidence>
<feature type="domain" description="Fumarate reductase/succinate dehydrogenase flavoprotein-like C-terminal" evidence="14">
    <location>
        <begin position="436"/>
        <end position="529"/>
    </location>
</feature>
<keyword evidence="8 12" id="KW-0560">Oxidoreductase</keyword>